<dbReference type="AlphaFoldDB" id="A0A5C6A555"/>
<gene>
    <name evidence="2" type="ORF">Pla100_36840</name>
</gene>
<evidence type="ECO:0000313" key="2">
    <source>
        <dbReference type="EMBL" id="TWT95102.1"/>
    </source>
</evidence>
<keyword evidence="1" id="KW-0472">Membrane</keyword>
<dbReference type="EMBL" id="SJPM01000007">
    <property type="protein sequence ID" value="TWT95102.1"/>
    <property type="molecule type" value="Genomic_DNA"/>
</dbReference>
<evidence type="ECO:0000313" key="3">
    <source>
        <dbReference type="Proteomes" id="UP000316213"/>
    </source>
</evidence>
<proteinExistence type="predicted"/>
<name>A0A5C6A555_9BACT</name>
<feature type="transmembrane region" description="Helical" evidence="1">
    <location>
        <begin position="31"/>
        <end position="49"/>
    </location>
</feature>
<organism evidence="2 3">
    <name type="scientific">Neorhodopirellula pilleata</name>
    <dbReference type="NCBI Taxonomy" id="2714738"/>
    <lineage>
        <taxon>Bacteria</taxon>
        <taxon>Pseudomonadati</taxon>
        <taxon>Planctomycetota</taxon>
        <taxon>Planctomycetia</taxon>
        <taxon>Pirellulales</taxon>
        <taxon>Pirellulaceae</taxon>
        <taxon>Neorhodopirellula</taxon>
    </lineage>
</organism>
<sequence>MQRTAGGVWTELQAEFEVSPYPGMSLPHQNLATMAVPLLGGTIEVYYVMHHKRRSELTDARAKASKSLERYFASTFMSQYREPPVR</sequence>
<accession>A0A5C6A555</accession>
<keyword evidence="1" id="KW-0812">Transmembrane</keyword>
<dbReference type="Proteomes" id="UP000316213">
    <property type="component" value="Unassembled WGS sequence"/>
</dbReference>
<keyword evidence="1" id="KW-1133">Transmembrane helix</keyword>
<comment type="caution">
    <text evidence="2">The sequence shown here is derived from an EMBL/GenBank/DDBJ whole genome shotgun (WGS) entry which is preliminary data.</text>
</comment>
<evidence type="ECO:0000256" key="1">
    <source>
        <dbReference type="SAM" id="Phobius"/>
    </source>
</evidence>
<protein>
    <submittedName>
        <fullName evidence="2">Uncharacterized protein</fullName>
    </submittedName>
</protein>
<keyword evidence="3" id="KW-1185">Reference proteome</keyword>
<reference evidence="2 3" key="1">
    <citation type="submission" date="2019-02" db="EMBL/GenBank/DDBJ databases">
        <title>Deep-cultivation of Planctomycetes and their phenomic and genomic characterization uncovers novel biology.</title>
        <authorList>
            <person name="Wiegand S."/>
            <person name="Jogler M."/>
            <person name="Boedeker C."/>
            <person name="Pinto D."/>
            <person name="Vollmers J."/>
            <person name="Rivas-Marin E."/>
            <person name="Kohn T."/>
            <person name="Peeters S.H."/>
            <person name="Heuer A."/>
            <person name="Rast P."/>
            <person name="Oberbeckmann S."/>
            <person name="Bunk B."/>
            <person name="Jeske O."/>
            <person name="Meyerdierks A."/>
            <person name="Storesund J.E."/>
            <person name="Kallscheuer N."/>
            <person name="Luecker S."/>
            <person name="Lage O.M."/>
            <person name="Pohl T."/>
            <person name="Merkel B.J."/>
            <person name="Hornburger P."/>
            <person name="Mueller R.-W."/>
            <person name="Bruemmer F."/>
            <person name="Labrenz M."/>
            <person name="Spormann A.M."/>
            <person name="Op Den Camp H."/>
            <person name="Overmann J."/>
            <person name="Amann R."/>
            <person name="Jetten M.S.M."/>
            <person name="Mascher T."/>
            <person name="Medema M.H."/>
            <person name="Devos D.P."/>
            <person name="Kaster A.-K."/>
            <person name="Ovreas L."/>
            <person name="Rohde M."/>
            <person name="Galperin M.Y."/>
            <person name="Jogler C."/>
        </authorList>
    </citation>
    <scope>NUCLEOTIDE SEQUENCE [LARGE SCALE GENOMIC DNA]</scope>
    <source>
        <strain evidence="2 3">Pla100</strain>
    </source>
</reference>